<dbReference type="AlphaFoldDB" id="A0A633DPR5"/>
<gene>
    <name evidence="9" type="ORF">GC469_25070</name>
</gene>
<evidence type="ECO:0000256" key="8">
    <source>
        <dbReference type="SAM" id="SignalP"/>
    </source>
</evidence>
<dbReference type="EMBL" id="AAMGRQ010000090">
    <property type="protein sequence ID" value="EDH1796557.1"/>
    <property type="molecule type" value="Genomic_DNA"/>
</dbReference>
<evidence type="ECO:0008006" key="10">
    <source>
        <dbReference type="Google" id="ProtNLM"/>
    </source>
</evidence>
<keyword evidence="6" id="KW-0472">Membrane</keyword>
<evidence type="ECO:0000256" key="3">
    <source>
        <dbReference type="ARBA" id="ARBA00022448"/>
    </source>
</evidence>
<dbReference type="SUPFAM" id="SSF56954">
    <property type="entry name" value="Outer membrane efflux proteins (OEP)"/>
    <property type="match status" value="1"/>
</dbReference>
<feature type="chain" id="PRO_5026078050" description="TolC family protein" evidence="8">
    <location>
        <begin position="21"/>
        <end position="415"/>
    </location>
</feature>
<name>A0A633DPR5_SALER</name>
<keyword evidence="4" id="KW-1134">Transmembrane beta strand</keyword>
<evidence type="ECO:0000256" key="1">
    <source>
        <dbReference type="ARBA" id="ARBA00004442"/>
    </source>
</evidence>
<dbReference type="GO" id="GO:1990281">
    <property type="term" value="C:efflux pump complex"/>
    <property type="evidence" value="ECO:0007669"/>
    <property type="project" value="TreeGrafter"/>
</dbReference>
<dbReference type="GO" id="GO:0009279">
    <property type="term" value="C:cell outer membrane"/>
    <property type="evidence" value="ECO:0007669"/>
    <property type="project" value="UniProtKB-SubCell"/>
</dbReference>
<keyword evidence="3" id="KW-0813">Transport</keyword>
<accession>A0A633DPR5</accession>
<dbReference type="GO" id="GO:0015562">
    <property type="term" value="F:efflux transmembrane transporter activity"/>
    <property type="evidence" value="ECO:0007669"/>
    <property type="project" value="InterPro"/>
</dbReference>
<keyword evidence="7" id="KW-0998">Cell outer membrane</keyword>
<dbReference type="PANTHER" id="PTHR30026">
    <property type="entry name" value="OUTER MEMBRANE PROTEIN TOLC"/>
    <property type="match status" value="1"/>
</dbReference>
<evidence type="ECO:0000256" key="4">
    <source>
        <dbReference type="ARBA" id="ARBA00022452"/>
    </source>
</evidence>
<comment type="similarity">
    <text evidence="2">Belongs to the outer membrane factor (OMF) (TC 1.B.17) family.</text>
</comment>
<dbReference type="InterPro" id="IPR003423">
    <property type="entry name" value="OMP_efflux"/>
</dbReference>
<dbReference type="PANTHER" id="PTHR30026:SF20">
    <property type="entry name" value="OUTER MEMBRANE PROTEIN TOLC"/>
    <property type="match status" value="1"/>
</dbReference>
<sequence>MKKKALVFLILLSNPVDSFAENLRDVIQKGLNYNLDNKIAETEREISVYKRNQTESSYWPTFDLSAKTRTINRGDADNYIRDEDEDAMLDLNLRYTILDFARDSEYEAAKLSIAGRELNKKIQEEKSIFNIINAYFNLWEKDNNKYYIKEYLDSVTELTQKVRARVNGGVSQESDYLRAKVTLDDAKVRYETADKELKEAKIRISYLIGEEIETTEKYTKKLIVPTFIKENEVMSLSPVIKMLLKDKNIKETGYRTAVREALPKLSVTGTYKEHFRKTVSPDTQIYFQITMPLFDGGLISNKSKEAAAQVRISEYKVQNAKRELNRNYSEIRSTIEKEVKLQKVFKENQMNAKKNILLYMAEFNLGTRPLSDLIAAQRELLTANLAEIDSRMNYYVSLAGMYNLYGNTIDSLDLM</sequence>
<dbReference type="GO" id="GO:0015288">
    <property type="term" value="F:porin activity"/>
    <property type="evidence" value="ECO:0007669"/>
    <property type="project" value="TreeGrafter"/>
</dbReference>
<evidence type="ECO:0000256" key="2">
    <source>
        <dbReference type="ARBA" id="ARBA00007613"/>
    </source>
</evidence>
<dbReference type="Gene3D" id="1.20.1600.10">
    <property type="entry name" value="Outer membrane efflux proteins (OEP)"/>
    <property type="match status" value="1"/>
</dbReference>
<reference evidence="9" key="1">
    <citation type="submission" date="2019-10" db="EMBL/GenBank/DDBJ databases">
        <authorList>
            <consortium name="PulseNet: The National Subtyping Network for Foodborne Disease Surveillance"/>
            <person name="Tarr C.L."/>
            <person name="Trees E."/>
            <person name="Katz L.S."/>
            <person name="Carleton-Romer H.A."/>
            <person name="Stroika S."/>
            <person name="Kucerova Z."/>
            <person name="Roache K.F."/>
            <person name="Sabol A.L."/>
            <person name="Besser J."/>
            <person name="Gerner-Smidt P."/>
        </authorList>
    </citation>
    <scope>NUCLEOTIDE SEQUENCE</scope>
    <source>
        <strain evidence="9">PNUSAS100866</strain>
    </source>
</reference>
<keyword evidence="8" id="KW-0732">Signal</keyword>
<protein>
    <recommendedName>
        <fullName evidence="10">TolC family protein</fullName>
    </recommendedName>
</protein>
<comment type="subcellular location">
    <subcellularLocation>
        <location evidence="1">Cell outer membrane</location>
    </subcellularLocation>
</comment>
<evidence type="ECO:0000313" key="9">
    <source>
        <dbReference type="EMBL" id="EDH1796557.1"/>
    </source>
</evidence>
<evidence type="ECO:0000256" key="6">
    <source>
        <dbReference type="ARBA" id="ARBA00023136"/>
    </source>
</evidence>
<evidence type="ECO:0000256" key="5">
    <source>
        <dbReference type="ARBA" id="ARBA00022692"/>
    </source>
</evidence>
<evidence type="ECO:0000256" key="7">
    <source>
        <dbReference type="ARBA" id="ARBA00023237"/>
    </source>
</evidence>
<proteinExistence type="inferred from homology"/>
<dbReference type="Pfam" id="PF02321">
    <property type="entry name" value="OEP"/>
    <property type="match status" value="2"/>
</dbReference>
<organism evidence="9">
    <name type="scientific">Salmonella enterica</name>
    <name type="common">Salmonella choleraesuis</name>
    <dbReference type="NCBI Taxonomy" id="28901"/>
    <lineage>
        <taxon>Bacteria</taxon>
        <taxon>Pseudomonadati</taxon>
        <taxon>Pseudomonadota</taxon>
        <taxon>Gammaproteobacteria</taxon>
        <taxon>Enterobacterales</taxon>
        <taxon>Enterobacteriaceae</taxon>
        <taxon>Salmonella</taxon>
    </lineage>
</organism>
<keyword evidence="5" id="KW-0812">Transmembrane</keyword>
<dbReference type="InterPro" id="IPR051906">
    <property type="entry name" value="TolC-like"/>
</dbReference>
<comment type="caution">
    <text evidence="9">The sequence shown here is derived from an EMBL/GenBank/DDBJ whole genome shotgun (WGS) entry which is preliminary data.</text>
</comment>
<feature type="signal peptide" evidence="8">
    <location>
        <begin position="1"/>
        <end position="20"/>
    </location>
</feature>